<dbReference type="PANTHER" id="PTHR38686">
    <property type="entry name" value="APOLIPOPROTEIN N-ACYLTRANSFERASE"/>
    <property type="match status" value="1"/>
</dbReference>
<dbReference type="NCBIfam" id="TIGR00546">
    <property type="entry name" value="lnt"/>
    <property type="match status" value="1"/>
</dbReference>
<proteinExistence type="inferred from homology"/>
<dbReference type="Gene3D" id="3.60.110.10">
    <property type="entry name" value="Carbon-nitrogen hydrolase"/>
    <property type="match status" value="1"/>
</dbReference>
<gene>
    <name evidence="8" type="primary">lnt</name>
    <name evidence="11" type="ORF">SAMN04489717_4567</name>
</gene>
<organism evidence="11 12">
    <name type="scientific">Actinopolymorpha singaporensis</name>
    <dbReference type="NCBI Taxonomy" id="117157"/>
    <lineage>
        <taxon>Bacteria</taxon>
        <taxon>Bacillati</taxon>
        <taxon>Actinomycetota</taxon>
        <taxon>Actinomycetes</taxon>
        <taxon>Propionibacteriales</taxon>
        <taxon>Actinopolymorphaceae</taxon>
        <taxon>Actinopolymorpha</taxon>
    </lineage>
</organism>
<evidence type="ECO:0000256" key="9">
    <source>
        <dbReference type="SAM" id="MobiDB-lite"/>
    </source>
</evidence>
<dbReference type="STRING" id="117157.SAMN04489717_4567"/>
<keyword evidence="2 8" id="KW-1003">Cell membrane</keyword>
<dbReference type="PANTHER" id="PTHR38686:SF1">
    <property type="entry name" value="APOLIPOPROTEIN N-ACYLTRANSFERASE"/>
    <property type="match status" value="1"/>
</dbReference>
<keyword evidence="3 8" id="KW-0808">Transferase</keyword>
<dbReference type="HAMAP" id="MF_01148">
    <property type="entry name" value="Lnt"/>
    <property type="match status" value="1"/>
</dbReference>
<keyword evidence="7 8" id="KW-0012">Acyltransferase</keyword>
<feature type="transmembrane region" description="Helical" evidence="8">
    <location>
        <begin position="75"/>
        <end position="94"/>
    </location>
</feature>
<dbReference type="InterPro" id="IPR003010">
    <property type="entry name" value="C-N_Hydrolase"/>
</dbReference>
<dbReference type="OrthoDB" id="9804277at2"/>
<dbReference type="Proteomes" id="UP000198983">
    <property type="component" value="Chromosome I"/>
</dbReference>
<evidence type="ECO:0000256" key="7">
    <source>
        <dbReference type="ARBA" id="ARBA00023315"/>
    </source>
</evidence>
<dbReference type="InterPro" id="IPR004563">
    <property type="entry name" value="Apolipo_AcylTrfase"/>
</dbReference>
<evidence type="ECO:0000313" key="12">
    <source>
        <dbReference type="Proteomes" id="UP000198983"/>
    </source>
</evidence>
<dbReference type="CDD" id="cd07571">
    <property type="entry name" value="ALP_N-acyl_transferase"/>
    <property type="match status" value="1"/>
</dbReference>
<dbReference type="RefSeq" id="WP_092655649.1">
    <property type="nucleotide sequence ID" value="NZ_LT629732.1"/>
</dbReference>
<name>A0A1H1WL96_9ACTN</name>
<feature type="transmembrane region" description="Helical" evidence="8">
    <location>
        <begin position="198"/>
        <end position="220"/>
    </location>
</feature>
<evidence type="ECO:0000256" key="4">
    <source>
        <dbReference type="ARBA" id="ARBA00022692"/>
    </source>
</evidence>
<keyword evidence="5 8" id="KW-1133">Transmembrane helix</keyword>
<dbReference type="EC" id="2.3.1.269" evidence="8"/>
<dbReference type="GO" id="GO:0005886">
    <property type="term" value="C:plasma membrane"/>
    <property type="evidence" value="ECO:0007669"/>
    <property type="project" value="UniProtKB-SubCell"/>
</dbReference>
<feature type="region of interest" description="Disordered" evidence="9">
    <location>
        <begin position="1"/>
        <end position="21"/>
    </location>
</feature>
<evidence type="ECO:0000256" key="8">
    <source>
        <dbReference type="HAMAP-Rule" id="MF_01148"/>
    </source>
</evidence>
<sequence length="536" mass="57292">MRLEDGIASRSQTATSTTAEPDGRATRWLRFLLAVASGVALAAAFPPFGWTWTVPFAVATLTLVCKGTRIRTGALLGLGFGLGFFVLLLQWVRVIGADGWLVLSLVEALFVAVLGAALTLITRLRWWPLWAATLWVGVEFARSSFPLGGFPWGRLAYGLADTPLAALASVGGVPFVTFVVVLAGNLLLWAVVTSGRRLVVRLGAVAVAAALAFCGALVPLPTDGNGTATVAVVQGNVPSRGMEALGRARTVTRNHLAATEDLMREVRAGKVAKPAFVLWPENSTDIDPFHDLPTRTIVDRAVQDAGVPILVGAILDGPGPNYRRTTGVVWDPTTGPGQIYAKQHPVPFGEYIPFRRQLLPYIDRLRLVGRDTYAGKEPGKIRIAGYHPGLVICFEIAYDGIVRQVADGAASQFLTVQTNNATYTGTGQPQQQFAITRLRAVEYGKAVLVASPNGISGYIAPDGHVVAQSKEATRKVFVERVPLRTQPTLAARLGPVPEWVLALAGLAALAVAVDRRRRGVEADDDELTWSTSGGDR</sequence>
<feature type="domain" description="CN hydrolase" evidence="10">
    <location>
        <begin position="228"/>
        <end position="483"/>
    </location>
</feature>
<dbReference type="Pfam" id="PF20154">
    <property type="entry name" value="LNT_N"/>
    <property type="match status" value="1"/>
</dbReference>
<dbReference type="UniPathway" id="UPA00666"/>
<evidence type="ECO:0000256" key="5">
    <source>
        <dbReference type="ARBA" id="ARBA00022989"/>
    </source>
</evidence>
<feature type="transmembrane region" description="Helical" evidence="8">
    <location>
        <begin position="100"/>
        <end position="120"/>
    </location>
</feature>
<accession>A0A1H1WL96</accession>
<dbReference type="EMBL" id="LT629732">
    <property type="protein sequence ID" value="SDS97772.1"/>
    <property type="molecule type" value="Genomic_DNA"/>
</dbReference>
<evidence type="ECO:0000256" key="2">
    <source>
        <dbReference type="ARBA" id="ARBA00022475"/>
    </source>
</evidence>
<feature type="compositionally biased region" description="Low complexity" evidence="9">
    <location>
        <begin position="8"/>
        <end position="19"/>
    </location>
</feature>
<comment type="pathway">
    <text evidence="8">Protein modification; lipoprotein biosynthesis (N-acyl transfer).</text>
</comment>
<evidence type="ECO:0000313" key="11">
    <source>
        <dbReference type="EMBL" id="SDS97772.1"/>
    </source>
</evidence>
<keyword evidence="12" id="KW-1185">Reference proteome</keyword>
<reference evidence="11 12" key="1">
    <citation type="submission" date="2016-10" db="EMBL/GenBank/DDBJ databases">
        <authorList>
            <person name="de Groot N.N."/>
        </authorList>
    </citation>
    <scope>NUCLEOTIDE SEQUENCE [LARGE SCALE GENOMIC DNA]</scope>
    <source>
        <strain evidence="11 12">DSM 22024</strain>
    </source>
</reference>
<keyword evidence="11" id="KW-0449">Lipoprotein</keyword>
<feature type="transmembrane region" description="Helical" evidence="8">
    <location>
        <begin position="28"/>
        <end position="45"/>
    </location>
</feature>
<evidence type="ECO:0000256" key="1">
    <source>
        <dbReference type="ARBA" id="ARBA00004651"/>
    </source>
</evidence>
<comment type="function">
    <text evidence="8">Catalyzes the phospholipid dependent N-acylation of the N-terminal cysteine of apolipoprotein, the last step in lipoprotein maturation.</text>
</comment>
<evidence type="ECO:0000256" key="3">
    <source>
        <dbReference type="ARBA" id="ARBA00022679"/>
    </source>
</evidence>
<comment type="subcellular location">
    <subcellularLocation>
        <location evidence="1 8">Cell membrane</location>
        <topology evidence="1 8">Multi-pass membrane protein</topology>
    </subcellularLocation>
</comment>
<dbReference type="InterPro" id="IPR036526">
    <property type="entry name" value="C-N_Hydrolase_sf"/>
</dbReference>
<feature type="transmembrane region" description="Helical" evidence="8">
    <location>
        <begin position="165"/>
        <end position="191"/>
    </location>
</feature>
<evidence type="ECO:0000256" key="6">
    <source>
        <dbReference type="ARBA" id="ARBA00023136"/>
    </source>
</evidence>
<dbReference type="PROSITE" id="PS50263">
    <property type="entry name" value="CN_HYDROLASE"/>
    <property type="match status" value="1"/>
</dbReference>
<evidence type="ECO:0000259" key="10">
    <source>
        <dbReference type="PROSITE" id="PS50263"/>
    </source>
</evidence>
<comment type="similarity">
    <text evidence="8">Belongs to the CN hydrolase family. Apolipoprotein N-acyltransferase subfamily.</text>
</comment>
<keyword evidence="6 8" id="KW-0472">Membrane</keyword>
<comment type="catalytic activity">
    <reaction evidence="8">
        <text>N-terminal S-1,2-diacyl-sn-glyceryl-L-cysteinyl-[lipoprotein] + a glycerophospholipid = N-acyl-S-1,2-diacyl-sn-glyceryl-L-cysteinyl-[lipoprotein] + a 2-acyl-sn-glycero-3-phospholipid + H(+)</text>
        <dbReference type="Rhea" id="RHEA:48228"/>
        <dbReference type="Rhea" id="RHEA-COMP:14681"/>
        <dbReference type="Rhea" id="RHEA-COMP:14684"/>
        <dbReference type="ChEBI" id="CHEBI:15378"/>
        <dbReference type="ChEBI" id="CHEBI:136912"/>
        <dbReference type="ChEBI" id="CHEBI:140656"/>
        <dbReference type="ChEBI" id="CHEBI:140657"/>
        <dbReference type="ChEBI" id="CHEBI:140660"/>
        <dbReference type="EC" id="2.3.1.269"/>
    </reaction>
</comment>
<dbReference type="Pfam" id="PF00795">
    <property type="entry name" value="CN_hydrolase"/>
    <property type="match status" value="1"/>
</dbReference>
<comment type="caution">
    <text evidence="8">Lacks conserved residue(s) required for the propagation of feature annotation.</text>
</comment>
<dbReference type="InterPro" id="IPR045378">
    <property type="entry name" value="LNT_N"/>
</dbReference>
<protein>
    <recommendedName>
        <fullName evidence="8">Apolipoprotein N-acyltransferase</fullName>
        <shortName evidence="8">ALP N-acyltransferase</shortName>
        <ecNumber evidence="8">2.3.1.269</ecNumber>
    </recommendedName>
</protein>
<keyword evidence="4 8" id="KW-0812">Transmembrane</keyword>
<dbReference type="GO" id="GO:0016410">
    <property type="term" value="F:N-acyltransferase activity"/>
    <property type="evidence" value="ECO:0007669"/>
    <property type="project" value="UniProtKB-UniRule"/>
</dbReference>
<dbReference type="AlphaFoldDB" id="A0A1H1WL96"/>
<dbReference type="GO" id="GO:0042158">
    <property type="term" value="P:lipoprotein biosynthetic process"/>
    <property type="evidence" value="ECO:0007669"/>
    <property type="project" value="UniProtKB-UniRule"/>
</dbReference>
<dbReference type="SUPFAM" id="SSF56317">
    <property type="entry name" value="Carbon-nitrogen hydrolase"/>
    <property type="match status" value="1"/>
</dbReference>